<feature type="region of interest" description="Disordered" evidence="1">
    <location>
        <begin position="480"/>
        <end position="501"/>
    </location>
</feature>
<accession>A0A6C0H390</accession>
<reference evidence="2" key="1">
    <citation type="journal article" date="2020" name="Nature">
        <title>Giant virus diversity and host interactions through global metagenomics.</title>
        <authorList>
            <person name="Schulz F."/>
            <person name="Roux S."/>
            <person name="Paez-Espino D."/>
            <person name="Jungbluth S."/>
            <person name="Walsh D.A."/>
            <person name="Denef V.J."/>
            <person name="McMahon K.D."/>
            <person name="Konstantinidis K.T."/>
            <person name="Eloe-Fadrosh E.A."/>
            <person name="Kyrpides N.C."/>
            <person name="Woyke T."/>
        </authorList>
    </citation>
    <scope>NUCLEOTIDE SEQUENCE</scope>
    <source>
        <strain evidence="2">GVMAG-M-3300023179-62</strain>
    </source>
</reference>
<evidence type="ECO:0000256" key="1">
    <source>
        <dbReference type="SAM" id="MobiDB-lite"/>
    </source>
</evidence>
<protein>
    <submittedName>
        <fullName evidence="2">Uncharacterized protein</fullName>
    </submittedName>
</protein>
<dbReference type="EMBL" id="MN739861">
    <property type="protein sequence ID" value="QHT75022.1"/>
    <property type="molecule type" value="Genomic_DNA"/>
</dbReference>
<dbReference type="AlphaFoldDB" id="A0A6C0H390"/>
<evidence type="ECO:0000313" key="2">
    <source>
        <dbReference type="EMBL" id="QHT75022.1"/>
    </source>
</evidence>
<proteinExistence type="predicted"/>
<sequence>MCENLCEALLRYYNTSIFNRADMDDNLKKACYTEAKTYVDDHPARLDKTLERTVLKELIKSHEEYETNPSAPKKPNVRFIGGPCSLTLQWSAEYKKLIYIFGEDHEKKDDCPTPKDDTLSIEEYMLKLYVNGDVFIDFYIEAGAYFKNTSYLTDYGDDRLSKLTNTFQSCLHDSNSDQPKCKKGRAHYIDIRQIIGIEYGKINTYTIEFLKFSEIQNKQRYLYNLRLFFANPKVLQMIEDVSNMLSPKEFVQYLKLEFAQNYLFEKESRKSTISQTQIDNFINTSIEEYGGDVFISSIIADVKSMVEELVKYKINNDQKHVGKVHSSDKYNFEYFRTWQIKPGKDSSTTVRKNNEYRSFREKLSNVFVKLLQINALVVDVYLLARVLKIFNINTIKNKRDTDEPYEPHNIVIYAGDGHSDVYRKFLDSLGFKLIDITGNDWRDPTVKNPYNNCIDMEKFPQPFFEHNEKIDWLEGFSSQFSSGKRKDLGNTLSLKKRRVEP</sequence>
<name>A0A6C0H390_9ZZZZ</name>
<organism evidence="2">
    <name type="scientific">viral metagenome</name>
    <dbReference type="NCBI Taxonomy" id="1070528"/>
    <lineage>
        <taxon>unclassified sequences</taxon>
        <taxon>metagenomes</taxon>
        <taxon>organismal metagenomes</taxon>
    </lineage>
</organism>